<dbReference type="CDD" id="cd00082">
    <property type="entry name" value="HisKA"/>
    <property type="match status" value="1"/>
</dbReference>
<dbReference type="Gene3D" id="3.30.450.40">
    <property type="match status" value="1"/>
</dbReference>
<dbReference type="InterPro" id="IPR005467">
    <property type="entry name" value="His_kinase_dom"/>
</dbReference>
<dbReference type="InterPro" id="IPR003594">
    <property type="entry name" value="HATPase_dom"/>
</dbReference>
<dbReference type="AlphaFoldDB" id="A0A0G3BBG4"/>
<name>A0A0G3BBG4_9BURK</name>
<dbReference type="Gene3D" id="3.30.565.10">
    <property type="entry name" value="Histidine kinase-like ATPase, C-terminal domain"/>
    <property type="match status" value="1"/>
</dbReference>
<comment type="catalytic activity">
    <reaction evidence="1">
        <text>ATP + protein L-histidine = ADP + protein N-phospho-L-histidine.</text>
        <dbReference type="EC" id="2.7.13.3"/>
    </reaction>
</comment>
<evidence type="ECO:0000313" key="12">
    <source>
        <dbReference type="Proteomes" id="UP000035352"/>
    </source>
</evidence>
<dbReference type="PROSITE" id="PS50110">
    <property type="entry name" value="RESPONSE_REGULATORY"/>
    <property type="match status" value="1"/>
</dbReference>
<evidence type="ECO:0000313" key="11">
    <source>
        <dbReference type="EMBL" id="AKJ26704.1"/>
    </source>
</evidence>
<dbReference type="SUPFAM" id="SSF55781">
    <property type="entry name" value="GAF domain-like"/>
    <property type="match status" value="1"/>
</dbReference>
<evidence type="ECO:0000256" key="3">
    <source>
        <dbReference type="ARBA" id="ARBA00022553"/>
    </source>
</evidence>
<dbReference type="Pfam" id="PF02518">
    <property type="entry name" value="HATPase_c"/>
    <property type="match status" value="1"/>
</dbReference>
<protein>
    <recommendedName>
        <fullName evidence="2">histidine kinase</fullName>
        <ecNumber evidence="2">2.7.13.3</ecNumber>
    </recommendedName>
</protein>
<dbReference type="SUPFAM" id="SSF55785">
    <property type="entry name" value="PYP-like sensor domain (PAS domain)"/>
    <property type="match status" value="3"/>
</dbReference>
<dbReference type="PROSITE" id="PS50112">
    <property type="entry name" value="PAS"/>
    <property type="match status" value="1"/>
</dbReference>
<dbReference type="EMBL" id="CP011371">
    <property type="protein sequence ID" value="AKJ26704.1"/>
    <property type="molecule type" value="Genomic_DNA"/>
</dbReference>
<dbReference type="RefSeq" id="WP_053013206.1">
    <property type="nucleotide sequence ID" value="NZ_CP011371.1"/>
</dbReference>
<dbReference type="InterPro" id="IPR003661">
    <property type="entry name" value="HisK_dim/P_dom"/>
</dbReference>
<keyword evidence="12" id="KW-1185">Reference proteome</keyword>
<dbReference type="Gene3D" id="3.40.50.2300">
    <property type="match status" value="1"/>
</dbReference>
<dbReference type="InterPro" id="IPR035965">
    <property type="entry name" value="PAS-like_dom_sf"/>
</dbReference>
<dbReference type="SUPFAM" id="SSF52172">
    <property type="entry name" value="CheY-like"/>
    <property type="match status" value="1"/>
</dbReference>
<dbReference type="STRING" id="413882.AAW51_0013"/>
<dbReference type="InterPro" id="IPR013656">
    <property type="entry name" value="PAS_4"/>
</dbReference>
<dbReference type="Gene3D" id="1.10.287.130">
    <property type="match status" value="1"/>
</dbReference>
<dbReference type="SMART" id="SM00388">
    <property type="entry name" value="HisKA"/>
    <property type="match status" value="1"/>
</dbReference>
<dbReference type="PATRIC" id="fig|413882.6.peg.13"/>
<sequence>MLHDASSIAGPPPAPFPTEADNLPPFLRGEGHMAALIRQHDWASTPLGTPSGWPQSLKTLVGLMLASRQPMFMAWGSGQTWLYNDAFVPILGLKHPRALGQAALDVWGEARDDLKPLFDRVFGGEPVHMDDISLMLDRRGWPEESHFAFSYTPARDEQDRVAGLFGVCIETTDQVLADRRQAAAQARQRRMFEQAPGFIAILQGPQHVFEFVNQAYVRLAGSRDLIGRSVREAFPDVAEQGFFELLDQVYASGQRYGAVQVPVRFHMPGQATPDERYLNFIYEPVLDDAGEVTGIFVEGHDVTEVHRAQVELAANERRQALLVQLGDRLRELDDPADLSYAAAELLGRALAVSRAGYGVLDAAGDKLLIERDWHLPGTPEAGAVLPLPEQGVDVDALKHGETVVWTDAPQDAQTQAPAAVLPARTVVGMPISEHRGVVGVLYLHDATPRWWAPEELAFIREVADRTRSAVARRRAEKDLLALTASLEQQVAERTAERDRVWRNSRDLLVVVDAHGIFRAVNPAWTVLLGHAADEVVGRSFLDFVWPDDAVRTQAALASAMTRGDLSNFENRYRHCDGTPRWLSWYTAAEGDLVYAYGRDITAQKAQARALQQAEEALRQSQKLEAMGQLTGGVAHDFNNLLAVVSNNVYLHRCLSPACADSPQLAAIARATDTGARLTRQLLAFSRRQAIRPEPLCLQQELPELLQVLQATLGGQIEVRLQVAPDTPSVKVDRSELELALINLAVNARDAMPDGGCLTITVDRLPPAPDGSVESIRLEVSDTGHGIPPELLSRVLEPFFTTKGPGRGTGLGLSQVYGFATQAGGQLDIASEPGVSTTITLVLPATDETLAHPPSIPGTAAARLAARVLVVEDNADVGAATRELLQAAGCEVLHVTSGEQARAYLQAGGAAKVDLVLSDLVMPGDVSGVALAQWIEQQRLQLPVLLATGYSTDMAAATEQGYVVLQKPVTPETLLDAVRRAVAS</sequence>
<dbReference type="SMART" id="SM00448">
    <property type="entry name" value="REC"/>
    <property type="match status" value="1"/>
</dbReference>
<feature type="domain" description="PAS" evidence="10">
    <location>
        <begin position="493"/>
        <end position="563"/>
    </location>
</feature>
<dbReference type="InterPro" id="IPR029016">
    <property type="entry name" value="GAF-like_dom_sf"/>
</dbReference>
<dbReference type="CDD" id="cd00130">
    <property type="entry name" value="PAS"/>
    <property type="match status" value="2"/>
</dbReference>
<organism evidence="11 12">
    <name type="scientific">Caldimonas brevitalea</name>
    <dbReference type="NCBI Taxonomy" id="413882"/>
    <lineage>
        <taxon>Bacteria</taxon>
        <taxon>Pseudomonadati</taxon>
        <taxon>Pseudomonadota</taxon>
        <taxon>Betaproteobacteria</taxon>
        <taxon>Burkholderiales</taxon>
        <taxon>Sphaerotilaceae</taxon>
        <taxon>Caldimonas</taxon>
    </lineage>
</organism>
<dbReference type="PRINTS" id="PR00344">
    <property type="entry name" value="BCTRLSENSOR"/>
</dbReference>
<dbReference type="InterPro" id="IPR001789">
    <property type="entry name" value="Sig_transdc_resp-reg_receiver"/>
</dbReference>
<dbReference type="SMART" id="SM00387">
    <property type="entry name" value="HATPase_c"/>
    <property type="match status" value="1"/>
</dbReference>
<gene>
    <name evidence="11" type="ORF">AAW51_0013</name>
</gene>
<evidence type="ECO:0000256" key="7">
    <source>
        <dbReference type="SAM" id="MobiDB-lite"/>
    </source>
</evidence>
<dbReference type="Pfam" id="PF01590">
    <property type="entry name" value="GAF"/>
    <property type="match status" value="1"/>
</dbReference>
<dbReference type="Proteomes" id="UP000035352">
    <property type="component" value="Chromosome"/>
</dbReference>
<dbReference type="PANTHER" id="PTHR43065">
    <property type="entry name" value="SENSOR HISTIDINE KINASE"/>
    <property type="match status" value="1"/>
</dbReference>
<dbReference type="PROSITE" id="PS50109">
    <property type="entry name" value="HIS_KIN"/>
    <property type="match status" value="1"/>
</dbReference>
<dbReference type="SUPFAM" id="SSF47384">
    <property type="entry name" value="Homodimeric domain of signal transducing histidine kinase"/>
    <property type="match status" value="1"/>
</dbReference>
<dbReference type="InterPro" id="IPR004358">
    <property type="entry name" value="Sig_transdc_His_kin-like_C"/>
</dbReference>
<dbReference type="GO" id="GO:0000155">
    <property type="term" value="F:phosphorelay sensor kinase activity"/>
    <property type="evidence" value="ECO:0007669"/>
    <property type="project" value="InterPro"/>
</dbReference>
<proteinExistence type="predicted"/>
<reference evidence="11 12" key="1">
    <citation type="submission" date="2015-05" db="EMBL/GenBank/DDBJ databases">
        <authorList>
            <person name="Tang B."/>
            <person name="Yu Y."/>
        </authorList>
    </citation>
    <scope>NUCLEOTIDE SEQUENCE [LARGE SCALE GENOMIC DNA]</scope>
    <source>
        <strain evidence="11 12">DSM 7029</strain>
    </source>
</reference>
<evidence type="ECO:0000256" key="1">
    <source>
        <dbReference type="ARBA" id="ARBA00000085"/>
    </source>
</evidence>
<keyword evidence="4" id="KW-0808">Transferase</keyword>
<evidence type="ECO:0000256" key="5">
    <source>
        <dbReference type="ARBA" id="ARBA00022777"/>
    </source>
</evidence>
<evidence type="ECO:0000256" key="6">
    <source>
        <dbReference type="PROSITE-ProRule" id="PRU00169"/>
    </source>
</evidence>
<evidence type="ECO:0000259" key="10">
    <source>
        <dbReference type="PROSITE" id="PS50112"/>
    </source>
</evidence>
<feature type="modified residue" description="4-aspartylphosphate" evidence="6">
    <location>
        <position position="918"/>
    </location>
</feature>
<dbReference type="InterPro" id="IPR003018">
    <property type="entry name" value="GAF"/>
</dbReference>
<dbReference type="EC" id="2.7.13.3" evidence="2"/>
<evidence type="ECO:0000256" key="4">
    <source>
        <dbReference type="ARBA" id="ARBA00022679"/>
    </source>
</evidence>
<dbReference type="Gene3D" id="3.30.450.20">
    <property type="entry name" value="PAS domain"/>
    <property type="match status" value="3"/>
</dbReference>
<keyword evidence="5 11" id="KW-0418">Kinase</keyword>
<dbReference type="InterPro" id="IPR036097">
    <property type="entry name" value="HisK_dim/P_sf"/>
</dbReference>
<feature type="domain" description="Response regulatory" evidence="9">
    <location>
        <begin position="866"/>
        <end position="981"/>
    </location>
</feature>
<evidence type="ECO:0000259" key="9">
    <source>
        <dbReference type="PROSITE" id="PS50110"/>
    </source>
</evidence>
<dbReference type="InterPro" id="IPR011006">
    <property type="entry name" value="CheY-like_superfamily"/>
</dbReference>
<dbReference type="Pfam" id="PF00072">
    <property type="entry name" value="Response_reg"/>
    <property type="match status" value="1"/>
</dbReference>
<feature type="domain" description="Histidine kinase" evidence="8">
    <location>
        <begin position="632"/>
        <end position="846"/>
    </location>
</feature>
<dbReference type="InterPro" id="IPR000014">
    <property type="entry name" value="PAS"/>
</dbReference>
<dbReference type="KEGG" id="pbh:AAW51_0013"/>
<dbReference type="SMART" id="SM00065">
    <property type="entry name" value="GAF"/>
    <property type="match status" value="1"/>
</dbReference>
<dbReference type="SUPFAM" id="SSF55874">
    <property type="entry name" value="ATPase domain of HSP90 chaperone/DNA topoisomerase II/histidine kinase"/>
    <property type="match status" value="1"/>
</dbReference>
<accession>A0A0G3BBG4</accession>
<dbReference type="Pfam" id="PF08448">
    <property type="entry name" value="PAS_4"/>
    <property type="match status" value="3"/>
</dbReference>
<dbReference type="PANTHER" id="PTHR43065:SF49">
    <property type="entry name" value="HISTIDINE KINASE"/>
    <property type="match status" value="1"/>
</dbReference>
<feature type="region of interest" description="Disordered" evidence="7">
    <location>
        <begin position="1"/>
        <end position="23"/>
    </location>
</feature>
<keyword evidence="3 6" id="KW-0597">Phosphoprotein</keyword>
<evidence type="ECO:0000259" key="8">
    <source>
        <dbReference type="PROSITE" id="PS50109"/>
    </source>
</evidence>
<dbReference type="InterPro" id="IPR036890">
    <property type="entry name" value="HATPase_C_sf"/>
</dbReference>
<dbReference type="SMART" id="SM00091">
    <property type="entry name" value="PAS"/>
    <property type="match status" value="3"/>
</dbReference>
<evidence type="ECO:0000256" key="2">
    <source>
        <dbReference type="ARBA" id="ARBA00012438"/>
    </source>
</evidence>
<dbReference type="NCBIfam" id="TIGR00229">
    <property type="entry name" value="sensory_box"/>
    <property type="match status" value="1"/>
</dbReference>